<keyword evidence="1" id="KW-0349">Heme</keyword>
<evidence type="ECO:0000256" key="2">
    <source>
        <dbReference type="ARBA" id="ARBA00022723"/>
    </source>
</evidence>
<feature type="region of interest" description="Disordered" evidence="4">
    <location>
        <begin position="164"/>
        <end position="188"/>
    </location>
</feature>
<evidence type="ECO:0000313" key="7">
    <source>
        <dbReference type="Proteomes" id="UP000284605"/>
    </source>
</evidence>
<sequence>MQALFPSDRDRKLPAFGRKHRGWHLAALLLCATAGLGAAASAAPGTAVGSEDGKYVDAEGSPTYNIAPDGKLDWYTFSGYRRYHSECHVCHGPDGAGSTYAPALADSMKTLNYEQFMTIVVQGRTNVGAGNQKVMPSFGENRNVMCYLDDIYVYLRARGDGALGRVRPEAHDPKPESAKSAEAACMGN</sequence>
<proteinExistence type="predicted"/>
<evidence type="ECO:0000256" key="3">
    <source>
        <dbReference type="ARBA" id="ARBA00023004"/>
    </source>
</evidence>
<dbReference type="Proteomes" id="UP000284605">
    <property type="component" value="Unassembled WGS sequence"/>
</dbReference>
<feature type="domain" description="Cytochrome c" evidence="5">
    <location>
        <begin position="78"/>
        <end position="154"/>
    </location>
</feature>
<evidence type="ECO:0000256" key="1">
    <source>
        <dbReference type="ARBA" id="ARBA00022617"/>
    </source>
</evidence>
<dbReference type="GO" id="GO:0009055">
    <property type="term" value="F:electron transfer activity"/>
    <property type="evidence" value="ECO:0007669"/>
    <property type="project" value="InterPro"/>
</dbReference>
<dbReference type="Gene3D" id="1.10.760.10">
    <property type="entry name" value="Cytochrome c-like domain"/>
    <property type="match status" value="1"/>
</dbReference>
<dbReference type="InterPro" id="IPR022411">
    <property type="entry name" value="C-typ_cyt_methanol_metab-rel"/>
</dbReference>
<dbReference type="GO" id="GO:0020037">
    <property type="term" value="F:heme binding"/>
    <property type="evidence" value="ECO:0007669"/>
    <property type="project" value="InterPro"/>
</dbReference>
<keyword evidence="2" id="KW-0479">Metal-binding</keyword>
<dbReference type="SUPFAM" id="SSF46626">
    <property type="entry name" value="Cytochrome c"/>
    <property type="match status" value="1"/>
</dbReference>
<dbReference type="InterPro" id="IPR036909">
    <property type="entry name" value="Cyt_c-like_dom_sf"/>
</dbReference>
<dbReference type="Pfam" id="PF13442">
    <property type="entry name" value="Cytochrome_CBB3"/>
    <property type="match status" value="1"/>
</dbReference>
<dbReference type="OrthoDB" id="5770300at2"/>
<organism evidence="6 7">
    <name type="scientific">Oleomonas cavernae</name>
    <dbReference type="NCBI Taxonomy" id="2320859"/>
    <lineage>
        <taxon>Bacteria</taxon>
        <taxon>Pseudomonadati</taxon>
        <taxon>Pseudomonadota</taxon>
        <taxon>Alphaproteobacteria</taxon>
        <taxon>Acetobacterales</taxon>
        <taxon>Acetobacteraceae</taxon>
        <taxon>Oleomonas</taxon>
    </lineage>
</organism>
<comment type="caution">
    <text evidence="6">The sequence shown here is derived from an EMBL/GenBank/DDBJ whole genome shotgun (WGS) entry which is preliminary data.</text>
</comment>
<evidence type="ECO:0000259" key="5">
    <source>
        <dbReference type="Pfam" id="PF13442"/>
    </source>
</evidence>
<dbReference type="NCBIfam" id="TIGR03874">
    <property type="entry name" value="4cys_cytochr"/>
    <property type="match status" value="1"/>
</dbReference>
<accession>A0A418VTU6</accession>
<name>A0A418VTU6_9PROT</name>
<evidence type="ECO:0000256" key="4">
    <source>
        <dbReference type="SAM" id="MobiDB-lite"/>
    </source>
</evidence>
<feature type="compositionally biased region" description="Basic and acidic residues" evidence="4">
    <location>
        <begin position="166"/>
        <end position="179"/>
    </location>
</feature>
<keyword evidence="3" id="KW-0408">Iron</keyword>
<dbReference type="EMBL" id="QYUK01000016">
    <property type="protein sequence ID" value="RJF80569.1"/>
    <property type="molecule type" value="Genomic_DNA"/>
</dbReference>
<reference evidence="6 7" key="1">
    <citation type="submission" date="2018-09" db="EMBL/GenBank/DDBJ databases">
        <authorList>
            <person name="Zhu H."/>
        </authorList>
    </citation>
    <scope>NUCLEOTIDE SEQUENCE [LARGE SCALE GENOMIC DNA]</scope>
    <source>
        <strain evidence="6 7">K1W22B-8</strain>
    </source>
</reference>
<dbReference type="GO" id="GO:0046872">
    <property type="term" value="F:metal ion binding"/>
    <property type="evidence" value="ECO:0007669"/>
    <property type="project" value="UniProtKB-KW"/>
</dbReference>
<dbReference type="AlphaFoldDB" id="A0A418VTU6"/>
<dbReference type="InterPro" id="IPR009056">
    <property type="entry name" value="Cyt_c-like_dom"/>
</dbReference>
<gene>
    <name evidence="6" type="ORF">D3874_25955</name>
</gene>
<evidence type="ECO:0000313" key="6">
    <source>
        <dbReference type="EMBL" id="RJF80569.1"/>
    </source>
</evidence>
<protein>
    <submittedName>
        <fullName evidence="6">C-type cytochrome, methanol metabolism-related</fullName>
    </submittedName>
</protein>
<keyword evidence="7" id="KW-1185">Reference proteome</keyword>